<name>A0ABV9STF0_9ACTN</name>
<organism evidence="8 9">
    <name type="scientific">Streptomonospora arabica</name>
    <dbReference type="NCBI Taxonomy" id="412417"/>
    <lineage>
        <taxon>Bacteria</taxon>
        <taxon>Bacillati</taxon>
        <taxon>Actinomycetota</taxon>
        <taxon>Actinomycetes</taxon>
        <taxon>Streptosporangiales</taxon>
        <taxon>Nocardiopsidaceae</taxon>
        <taxon>Streptomonospora</taxon>
    </lineage>
</organism>
<gene>
    <name evidence="8" type="ORF">ACFPCZ_23605</name>
</gene>
<evidence type="ECO:0000313" key="8">
    <source>
        <dbReference type="EMBL" id="MFC4869626.1"/>
    </source>
</evidence>
<comment type="similarity">
    <text evidence="2">Belongs to the NADH dehydrogenase family.</text>
</comment>
<protein>
    <submittedName>
        <fullName evidence="8">NAD(P)/FAD-dependent oxidoreductase</fullName>
        <ecNumber evidence="8">1.6.5.-</ecNumber>
    </submittedName>
</protein>
<dbReference type="PANTHER" id="PTHR42913:SF3">
    <property type="entry name" value="64 KDA MITOCHONDRIAL NADH DEHYDROGENASE (EUROFUNG)"/>
    <property type="match status" value="1"/>
</dbReference>
<accession>A0ABV9STF0</accession>
<evidence type="ECO:0000259" key="7">
    <source>
        <dbReference type="Pfam" id="PF07992"/>
    </source>
</evidence>
<keyword evidence="3" id="KW-0285">Flavoprotein</keyword>
<dbReference type="GO" id="GO:0016491">
    <property type="term" value="F:oxidoreductase activity"/>
    <property type="evidence" value="ECO:0007669"/>
    <property type="project" value="UniProtKB-KW"/>
</dbReference>
<reference evidence="9" key="1">
    <citation type="journal article" date="2019" name="Int. J. Syst. Evol. Microbiol.">
        <title>The Global Catalogue of Microorganisms (GCM) 10K type strain sequencing project: providing services to taxonomists for standard genome sequencing and annotation.</title>
        <authorList>
            <consortium name="The Broad Institute Genomics Platform"/>
            <consortium name="The Broad Institute Genome Sequencing Center for Infectious Disease"/>
            <person name="Wu L."/>
            <person name="Ma J."/>
        </authorList>
    </citation>
    <scope>NUCLEOTIDE SEQUENCE [LARGE SCALE GENOMIC DNA]</scope>
    <source>
        <strain evidence="9">CGMCC 4.7304</strain>
    </source>
</reference>
<proteinExistence type="inferred from homology"/>
<evidence type="ECO:0000256" key="4">
    <source>
        <dbReference type="ARBA" id="ARBA00022827"/>
    </source>
</evidence>
<comment type="cofactor">
    <cofactor evidence="1">
        <name>FAD</name>
        <dbReference type="ChEBI" id="CHEBI:57692"/>
    </cofactor>
</comment>
<keyword evidence="5 8" id="KW-0560">Oxidoreductase</keyword>
<sequence>MTPHRIVVLGAGFAGLTAAKRAAGYLRGTPARVTLVNAAEHLVERTRLHQVAAGQRLPEIRIADLLRGSGVEAVFGRVTAIDADARTVHLDEHRDPASPSGGSPVRERLYYDTLVYALGSSWDTHDVPGVAEHAFAVADAEQAARLRDHLRARLGARPAEGGGRTGAGTVPVRSAAAPALVGGAAAAGGAPEAAAHTADAAPEHPAAPHTRHTRHRIVVAGGGLTGLETAAELAEAYPNARVELVSADAIADWLAPRALRHLRGSLRRLGVAVREHTAITAVQNGRALVGDGESDAIAFDTLVWTAGFRVHALAAEAGLAVDDTGRILVDASLRSVSHPEVIAAGDAAAAMTRGGVARMTCQTGLPMGVHAGRVAADTARGRAPRPVRLRYVAVNISLGRRDAVTQFLRADDTPVRAALVGRSAAALKEGITRGVVTALRHPGPFLPRRA</sequence>
<comment type="caution">
    <text evidence="8">The sequence shown here is derived from an EMBL/GenBank/DDBJ whole genome shotgun (WGS) entry which is preliminary data.</text>
</comment>
<dbReference type="SUPFAM" id="SSF51905">
    <property type="entry name" value="FAD/NAD(P)-binding domain"/>
    <property type="match status" value="1"/>
</dbReference>
<dbReference type="InterPro" id="IPR036188">
    <property type="entry name" value="FAD/NAD-bd_sf"/>
</dbReference>
<dbReference type="Pfam" id="PF07992">
    <property type="entry name" value="Pyr_redox_2"/>
    <property type="match status" value="1"/>
</dbReference>
<dbReference type="Proteomes" id="UP001595858">
    <property type="component" value="Unassembled WGS sequence"/>
</dbReference>
<evidence type="ECO:0000256" key="5">
    <source>
        <dbReference type="ARBA" id="ARBA00023002"/>
    </source>
</evidence>
<dbReference type="PRINTS" id="PR00368">
    <property type="entry name" value="FADPNR"/>
</dbReference>
<dbReference type="PANTHER" id="PTHR42913">
    <property type="entry name" value="APOPTOSIS-INDUCING FACTOR 1"/>
    <property type="match status" value="1"/>
</dbReference>
<feature type="region of interest" description="Disordered" evidence="6">
    <location>
        <begin position="191"/>
        <end position="214"/>
    </location>
</feature>
<dbReference type="InterPro" id="IPR051169">
    <property type="entry name" value="NADH-Q_oxidoreductase"/>
</dbReference>
<evidence type="ECO:0000256" key="2">
    <source>
        <dbReference type="ARBA" id="ARBA00005272"/>
    </source>
</evidence>
<evidence type="ECO:0000256" key="3">
    <source>
        <dbReference type="ARBA" id="ARBA00022630"/>
    </source>
</evidence>
<keyword evidence="4" id="KW-0274">FAD</keyword>
<dbReference type="RefSeq" id="WP_344141039.1">
    <property type="nucleotide sequence ID" value="NZ_BAAAQI010000002.1"/>
</dbReference>
<dbReference type="EMBL" id="JBHSIY010000029">
    <property type="protein sequence ID" value="MFC4869626.1"/>
    <property type="molecule type" value="Genomic_DNA"/>
</dbReference>
<evidence type="ECO:0000313" key="9">
    <source>
        <dbReference type="Proteomes" id="UP001595858"/>
    </source>
</evidence>
<feature type="domain" description="FAD/NAD(P)-binding" evidence="7">
    <location>
        <begin position="5"/>
        <end position="355"/>
    </location>
</feature>
<dbReference type="Gene3D" id="3.50.50.100">
    <property type="match status" value="2"/>
</dbReference>
<keyword evidence="9" id="KW-1185">Reference proteome</keyword>
<evidence type="ECO:0000256" key="6">
    <source>
        <dbReference type="SAM" id="MobiDB-lite"/>
    </source>
</evidence>
<feature type="compositionally biased region" description="Low complexity" evidence="6">
    <location>
        <begin position="191"/>
        <end position="208"/>
    </location>
</feature>
<dbReference type="EC" id="1.6.5.-" evidence="8"/>
<evidence type="ECO:0000256" key="1">
    <source>
        <dbReference type="ARBA" id="ARBA00001974"/>
    </source>
</evidence>
<dbReference type="InterPro" id="IPR023753">
    <property type="entry name" value="FAD/NAD-binding_dom"/>
</dbReference>